<dbReference type="Proteomes" id="UP000230154">
    <property type="component" value="Unassembled WGS sequence"/>
</dbReference>
<evidence type="ECO:0000256" key="7">
    <source>
        <dbReference type="PROSITE-ProRule" id="PRU01050"/>
    </source>
</evidence>
<evidence type="ECO:0000259" key="9">
    <source>
        <dbReference type="PROSITE" id="PS50823"/>
    </source>
</evidence>
<comment type="function">
    <text evidence="6">An essential GTPase that binds both GDP and GTP, with rapid nucleotide exchange. Plays a role in 16S rRNA processing and 30S ribosomal subunit biogenesis and possibly also in cell cycle regulation and energy metabolism.</text>
</comment>
<dbReference type="CDD" id="cd22534">
    <property type="entry name" value="KH-II_Era"/>
    <property type="match status" value="1"/>
</dbReference>
<keyword evidence="6" id="KW-0690">Ribosome biogenesis</keyword>
<reference evidence="12" key="1">
    <citation type="submission" date="2017-09" db="EMBL/GenBank/DDBJ databases">
        <title>Depth-based differentiation of microbial function through sediment-hosted aquifers and enrichment of novel symbionts in the deep terrestrial subsurface.</title>
        <authorList>
            <person name="Probst A.J."/>
            <person name="Ladd B."/>
            <person name="Jarett J.K."/>
            <person name="Geller-Mcgrath D.E."/>
            <person name="Sieber C.M.K."/>
            <person name="Emerson J.B."/>
            <person name="Anantharaman K."/>
            <person name="Thomas B.C."/>
            <person name="Malmstrom R."/>
            <person name="Stieglmeier M."/>
            <person name="Klingl A."/>
            <person name="Woyke T."/>
            <person name="Ryan C.M."/>
            <person name="Banfield J.F."/>
        </authorList>
    </citation>
    <scope>NUCLEOTIDE SEQUENCE [LARGE SCALE GENOMIC DNA]</scope>
</reference>
<dbReference type="SUPFAM" id="SSF52540">
    <property type="entry name" value="P-loop containing nucleoside triphosphate hydrolases"/>
    <property type="match status" value="1"/>
</dbReference>
<feature type="region of interest" description="G1" evidence="7">
    <location>
        <begin position="30"/>
        <end position="37"/>
    </location>
</feature>
<dbReference type="Gene3D" id="3.40.50.300">
    <property type="entry name" value="P-loop containing nucleotide triphosphate hydrolases"/>
    <property type="match status" value="1"/>
</dbReference>
<protein>
    <recommendedName>
        <fullName evidence="2 6">GTPase Era</fullName>
    </recommendedName>
</protein>
<dbReference type="InterPro" id="IPR005225">
    <property type="entry name" value="Small_GTP-bd"/>
</dbReference>
<dbReference type="Pfam" id="PF01926">
    <property type="entry name" value="MMR_HSR1"/>
    <property type="match status" value="1"/>
</dbReference>
<evidence type="ECO:0000256" key="4">
    <source>
        <dbReference type="ARBA" id="ARBA00022884"/>
    </source>
</evidence>
<keyword evidence="5 6" id="KW-0342">GTP-binding</keyword>
<feature type="domain" description="KH type-2" evidence="9">
    <location>
        <begin position="212"/>
        <end position="296"/>
    </location>
</feature>
<dbReference type="CDD" id="cd04163">
    <property type="entry name" value="Era"/>
    <property type="match status" value="1"/>
</dbReference>
<comment type="similarity">
    <text evidence="1 6 7 8">Belongs to the TRAFAC class TrmE-Era-EngA-EngB-Septin-like GTPase superfamily. Era GTPase family.</text>
</comment>
<evidence type="ECO:0000313" key="11">
    <source>
        <dbReference type="EMBL" id="PIR74655.1"/>
    </source>
</evidence>
<dbReference type="AlphaFoldDB" id="A0A2H0TR76"/>
<keyword evidence="4 6" id="KW-0694">RNA-binding</keyword>
<dbReference type="Gene3D" id="3.30.300.20">
    <property type="match status" value="1"/>
</dbReference>
<dbReference type="HAMAP" id="MF_00367">
    <property type="entry name" value="GTPase_Era"/>
    <property type="match status" value="1"/>
</dbReference>
<dbReference type="PANTHER" id="PTHR42698">
    <property type="entry name" value="GTPASE ERA"/>
    <property type="match status" value="1"/>
</dbReference>
<dbReference type="GO" id="GO:0000028">
    <property type="term" value="P:ribosomal small subunit assembly"/>
    <property type="evidence" value="ECO:0007669"/>
    <property type="project" value="TreeGrafter"/>
</dbReference>
<dbReference type="GO" id="GO:0043024">
    <property type="term" value="F:ribosomal small subunit binding"/>
    <property type="evidence" value="ECO:0007669"/>
    <property type="project" value="TreeGrafter"/>
</dbReference>
<dbReference type="NCBIfam" id="TIGR00231">
    <property type="entry name" value="small_GTP"/>
    <property type="match status" value="1"/>
</dbReference>
<evidence type="ECO:0000256" key="3">
    <source>
        <dbReference type="ARBA" id="ARBA00022741"/>
    </source>
</evidence>
<evidence type="ECO:0000256" key="2">
    <source>
        <dbReference type="ARBA" id="ARBA00020484"/>
    </source>
</evidence>
<dbReference type="InterPro" id="IPR005662">
    <property type="entry name" value="GTPase_Era-like"/>
</dbReference>
<evidence type="ECO:0000256" key="5">
    <source>
        <dbReference type="ARBA" id="ARBA00023134"/>
    </source>
</evidence>
<dbReference type="GO" id="GO:0005886">
    <property type="term" value="C:plasma membrane"/>
    <property type="evidence" value="ECO:0007669"/>
    <property type="project" value="UniProtKB-SubCell"/>
</dbReference>
<dbReference type="InterPro" id="IPR015946">
    <property type="entry name" value="KH_dom-like_a/b"/>
</dbReference>
<proteinExistence type="inferred from homology"/>
<dbReference type="EMBL" id="PFCB01000011">
    <property type="protein sequence ID" value="PIR74655.1"/>
    <property type="molecule type" value="Genomic_DNA"/>
</dbReference>
<dbReference type="InterPro" id="IPR027417">
    <property type="entry name" value="P-loop_NTPase"/>
</dbReference>
<dbReference type="NCBIfam" id="NF000908">
    <property type="entry name" value="PRK00089.1"/>
    <property type="match status" value="1"/>
</dbReference>
<dbReference type="InterPro" id="IPR030388">
    <property type="entry name" value="G_ERA_dom"/>
</dbReference>
<evidence type="ECO:0000256" key="8">
    <source>
        <dbReference type="RuleBase" id="RU003761"/>
    </source>
</evidence>
<dbReference type="PROSITE" id="PS51713">
    <property type="entry name" value="G_ERA"/>
    <property type="match status" value="1"/>
</dbReference>
<dbReference type="InterPro" id="IPR006073">
    <property type="entry name" value="GTP-bd"/>
</dbReference>
<comment type="caution">
    <text evidence="11">The sequence shown here is derived from an EMBL/GenBank/DDBJ whole genome shotgun (WGS) entry which is preliminary data.</text>
</comment>
<feature type="domain" description="Era-type G" evidence="10">
    <location>
        <begin position="22"/>
        <end position="189"/>
    </location>
</feature>
<comment type="subcellular location">
    <subcellularLocation>
        <location evidence="6">Cytoplasm</location>
    </subcellularLocation>
    <subcellularLocation>
        <location evidence="6">Cell membrane</location>
        <topology evidence="6">Peripheral membrane protein</topology>
    </subcellularLocation>
</comment>
<dbReference type="Pfam" id="PF07650">
    <property type="entry name" value="KH_2"/>
    <property type="match status" value="1"/>
</dbReference>
<dbReference type="NCBIfam" id="TIGR00436">
    <property type="entry name" value="era"/>
    <property type="match status" value="1"/>
</dbReference>
<evidence type="ECO:0000256" key="6">
    <source>
        <dbReference type="HAMAP-Rule" id="MF_00367"/>
    </source>
</evidence>
<feature type="binding site" evidence="6">
    <location>
        <begin position="140"/>
        <end position="143"/>
    </location>
    <ligand>
        <name>GTP</name>
        <dbReference type="ChEBI" id="CHEBI:37565"/>
    </ligand>
</feature>
<feature type="region of interest" description="G5" evidence="7">
    <location>
        <begin position="168"/>
        <end position="170"/>
    </location>
</feature>
<dbReference type="GO" id="GO:0005525">
    <property type="term" value="F:GTP binding"/>
    <property type="evidence" value="ECO:0007669"/>
    <property type="project" value="UniProtKB-UniRule"/>
</dbReference>
<organism evidence="11 12">
    <name type="scientific">Candidatus Magasanikbacteria bacterium CG10_big_fil_rev_8_21_14_0_10_47_10</name>
    <dbReference type="NCBI Taxonomy" id="1974652"/>
    <lineage>
        <taxon>Bacteria</taxon>
        <taxon>Candidatus Magasanikiibacteriota</taxon>
    </lineage>
</organism>
<keyword evidence="6" id="KW-0963">Cytoplasm</keyword>
<keyword evidence="3 6" id="KW-0547">Nucleotide-binding</keyword>
<feature type="region of interest" description="G3" evidence="7">
    <location>
        <begin position="77"/>
        <end position="80"/>
    </location>
</feature>
<comment type="caution">
    <text evidence="6">Lacks conserved residue(s) required for the propagation of feature annotation.</text>
</comment>
<dbReference type="GO" id="GO:0003924">
    <property type="term" value="F:GTPase activity"/>
    <property type="evidence" value="ECO:0007669"/>
    <property type="project" value="UniProtKB-UniRule"/>
</dbReference>
<dbReference type="GO" id="GO:0070181">
    <property type="term" value="F:small ribosomal subunit rRNA binding"/>
    <property type="evidence" value="ECO:0007669"/>
    <property type="project" value="UniProtKB-UniRule"/>
</dbReference>
<feature type="region of interest" description="G2" evidence="7">
    <location>
        <begin position="56"/>
        <end position="60"/>
    </location>
</feature>
<keyword evidence="6" id="KW-1003">Cell membrane</keyword>
<dbReference type="InterPro" id="IPR004044">
    <property type="entry name" value="KH_dom_type_2"/>
</dbReference>
<dbReference type="PANTHER" id="PTHR42698:SF1">
    <property type="entry name" value="GTPASE ERA, MITOCHONDRIAL"/>
    <property type="match status" value="1"/>
</dbReference>
<comment type="subunit">
    <text evidence="6">Monomer.</text>
</comment>
<feature type="region of interest" description="G4" evidence="7">
    <location>
        <begin position="140"/>
        <end position="143"/>
    </location>
</feature>
<evidence type="ECO:0000256" key="1">
    <source>
        <dbReference type="ARBA" id="ARBA00007921"/>
    </source>
</evidence>
<dbReference type="InterPro" id="IPR009019">
    <property type="entry name" value="KH_sf_prok-type"/>
</dbReference>
<evidence type="ECO:0000313" key="12">
    <source>
        <dbReference type="Proteomes" id="UP000230154"/>
    </source>
</evidence>
<gene>
    <name evidence="6" type="primary">era</name>
    <name evidence="11" type="ORF">COU35_01370</name>
</gene>
<evidence type="ECO:0000259" key="10">
    <source>
        <dbReference type="PROSITE" id="PS51713"/>
    </source>
</evidence>
<feature type="binding site" evidence="6">
    <location>
        <begin position="77"/>
        <end position="81"/>
    </location>
    <ligand>
        <name>GTP</name>
        <dbReference type="ChEBI" id="CHEBI:37565"/>
    </ligand>
</feature>
<keyword evidence="6" id="KW-0699">rRNA-binding</keyword>
<dbReference type="GO" id="GO:0005829">
    <property type="term" value="C:cytosol"/>
    <property type="evidence" value="ECO:0007669"/>
    <property type="project" value="TreeGrafter"/>
</dbReference>
<accession>A0A2H0TR76</accession>
<name>A0A2H0TR76_9BACT</name>
<sequence length="302" mass="34260">MQVYGTLCSINKEYHSMPHAMKSGLVVLVGRSNVGKSTLLNTLVGTKIAATSFRAQLTRHIIHGVMNTPDGQAVFVDTPGIFKDRRSQLTAKLTQRAREAVQDIDVIVYVVDPTREIGDEERAVYGLIRHIDKPKLLVINKSDLPQEERTHTKEYEALGADFDGVFHLSALRAGHIAPLKNKVMSLLPEGEPFYPEDQLTNIDNYFWIAEIIREKIFSVLDKEVPYSVAVEVDNVEEKKDVTVITARVLTNEDRYKKIIIGRNGARIKEFGQLARRELEQATNRKIFLELEVEVDAHWVERV</sequence>
<keyword evidence="6" id="KW-0472">Membrane</keyword>
<dbReference type="SUPFAM" id="SSF54814">
    <property type="entry name" value="Prokaryotic type KH domain (KH-domain type II)"/>
    <property type="match status" value="1"/>
</dbReference>
<dbReference type="PROSITE" id="PS50823">
    <property type="entry name" value="KH_TYPE_2"/>
    <property type="match status" value="1"/>
</dbReference>